<evidence type="ECO:0000256" key="6">
    <source>
        <dbReference type="ARBA" id="ARBA00022970"/>
    </source>
</evidence>
<evidence type="ECO:0000256" key="2">
    <source>
        <dbReference type="ARBA" id="ARBA00009043"/>
    </source>
</evidence>
<feature type="transmembrane region" description="Helical" evidence="9">
    <location>
        <begin position="37"/>
        <end position="59"/>
    </location>
</feature>
<dbReference type="GO" id="GO:0005886">
    <property type="term" value="C:plasma membrane"/>
    <property type="evidence" value="ECO:0007669"/>
    <property type="project" value="UniProtKB-SubCell"/>
</dbReference>
<evidence type="ECO:0000256" key="7">
    <source>
        <dbReference type="ARBA" id="ARBA00022989"/>
    </source>
</evidence>
<evidence type="ECO:0000256" key="3">
    <source>
        <dbReference type="ARBA" id="ARBA00022448"/>
    </source>
</evidence>
<gene>
    <name evidence="10" type="ORF">DAI18_18835</name>
</gene>
<protein>
    <submittedName>
        <fullName evidence="10">Amino acid transporter</fullName>
    </submittedName>
</protein>
<dbReference type="InterPro" id="IPR001123">
    <property type="entry name" value="LeuE-type"/>
</dbReference>
<keyword evidence="7 9" id="KW-1133">Transmembrane helix</keyword>
<name>A0A2S0PFR3_9NEIS</name>
<proteinExistence type="inferred from homology"/>
<comment type="subcellular location">
    <subcellularLocation>
        <location evidence="1">Cell membrane</location>
        <topology evidence="1">Multi-pass membrane protein</topology>
    </subcellularLocation>
</comment>
<feature type="transmembrane region" description="Helical" evidence="9">
    <location>
        <begin position="143"/>
        <end position="163"/>
    </location>
</feature>
<keyword evidence="4" id="KW-1003">Cell membrane</keyword>
<keyword evidence="6" id="KW-0029">Amino-acid transport</keyword>
<feature type="transmembrane region" description="Helical" evidence="9">
    <location>
        <begin position="65"/>
        <end position="83"/>
    </location>
</feature>
<dbReference type="Proteomes" id="UP000244173">
    <property type="component" value="Chromosome"/>
</dbReference>
<feature type="transmembrane region" description="Helical" evidence="9">
    <location>
        <begin position="175"/>
        <end position="197"/>
    </location>
</feature>
<dbReference type="EMBL" id="CP028519">
    <property type="protein sequence ID" value="AVY96185.1"/>
    <property type="molecule type" value="Genomic_DNA"/>
</dbReference>
<evidence type="ECO:0000256" key="5">
    <source>
        <dbReference type="ARBA" id="ARBA00022692"/>
    </source>
</evidence>
<evidence type="ECO:0000313" key="11">
    <source>
        <dbReference type="Proteomes" id="UP000244173"/>
    </source>
</evidence>
<dbReference type="GO" id="GO:0015171">
    <property type="term" value="F:amino acid transmembrane transporter activity"/>
    <property type="evidence" value="ECO:0007669"/>
    <property type="project" value="TreeGrafter"/>
</dbReference>
<sequence length="198" mass="21154">MPAIEGFAIGLSMIIPIGAQNAFVLSNGIRRRHRLPIALSCAVSDMLLIGLGVAGAGALISSHPLLVDIARWGGVAFLLWYGLATLKRAWQGESMRLEGDDGRTLGMVLLTTLAVTWLNPHVYLDTVVLLGGLAAQQPDHSRYLFGAGAISASFVWFFSLAYGARLLAPLFTRPAAWRVLDLAVATIMFALAARLVLG</sequence>
<dbReference type="NCBIfam" id="TIGR00948">
    <property type="entry name" value="2a75"/>
    <property type="match status" value="1"/>
</dbReference>
<evidence type="ECO:0000256" key="8">
    <source>
        <dbReference type="ARBA" id="ARBA00023136"/>
    </source>
</evidence>
<feature type="transmembrane region" description="Helical" evidence="9">
    <location>
        <begin position="6"/>
        <end position="25"/>
    </location>
</feature>
<keyword evidence="5 9" id="KW-0812">Transmembrane</keyword>
<accession>A0A2S0PFR3</accession>
<organism evidence="10 11">
    <name type="scientific">Microvirgula aerodenitrificans</name>
    <dbReference type="NCBI Taxonomy" id="57480"/>
    <lineage>
        <taxon>Bacteria</taxon>
        <taxon>Pseudomonadati</taxon>
        <taxon>Pseudomonadota</taxon>
        <taxon>Betaproteobacteria</taxon>
        <taxon>Neisseriales</taxon>
        <taxon>Aquaspirillaceae</taxon>
        <taxon>Microvirgula</taxon>
    </lineage>
</organism>
<dbReference type="OrthoDB" id="5638726at2"/>
<keyword evidence="8 9" id="KW-0472">Membrane</keyword>
<evidence type="ECO:0000256" key="9">
    <source>
        <dbReference type="SAM" id="Phobius"/>
    </source>
</evidence>
<dbReference type="PANTHER" id="PTHR30086:SF20">
    <property type="entry name" value="ARGININE EXPORTER PROTEIN ARGO-RELATED"/>
    <property type="match status" value="1"/>
</dbReference>
<comment type="similarity">
    <text evidence="2">Belongs to the LysE/ArgO transporter (TC 2.A.75) family.</text>
</comment>
<evidence type="ECO:0000256" key="4">
    <source>
        <dbReference type="ARBA" id="ARBA00022475"/>
    </source>
</evidence>
<keyword evidence="3" id="KW-0813">Transport</keyword>
<dbReference type="KEGG" id="maer:DAI18_18835"/>
<dbReference type="PANTHER" id="PTHR30086">
    <property type="entry name" value="ARGININE EXPORTER PROTEIN ARGO"/>
    <property type="match status" value="1"/>
</dbReference>
<dbReference type="AlphaFoldDB" id="A0A2S0PFR3"/>
<reference evidence="10 11" key="1">
    <citation type="submission" date="2018-04" db="EMBL/GenBank/DDBJ databases">
        <title>Denitrifier Microvirgula.</title>
        <authorList>
            <person name="Anderson E."/>
            <person name="Jang J."/>
            <person name="Ishii S."/>
        </authorList>
    </citation>
    <scope>NUCLEOTIDE SEQUENCE [LARGE SCALE GENOMIC DNA]</scope>
    <source>
        <strain evidence="10 11">BE2.4</strain>
    </source>
</reference>
<dbReference type="STRING" id="1122240.GCA_000620105_03330"/>
<dbReference type="InterPro" id="IPR004777">
    <property type="entry name" value="Lys/arg_exporter"/>
</dbReference>
<evidence type="ECO:0000313" key="10">
    <source>
        <dbReference type="EMBL" id="AVY96185.1"/>
    </source>
</evidence>
<evidence type="ECO:0000256" key="1">
    <source>
        <dbReference type="ARBA" id="ARBA00004651"/>
    </source>
</evidence>
<keyword evidence="11" id="KW-1185">Reference proteome</keyword>
<dbReference type="Pfam" id="PF01810">
    <property type="entry name" value="LysE"/>
    <property type="match status" value="1"/>
</dbReference>